<evidence type="ECO:0000256" key="6">
    <source>
        <dbReference type="ARBA" id="ARBA00022840"/>
    </source>
</evidence>
<evidence type="ECO:0000256" key="3">
    <source>
        <dbReference type="ARBA" id="ARBA00022448"/>
    </source>
</evidence>
<comment type="similarity">
    <text evidence="2">Belongs to the ABC transporter superfamily. ABCA family.</text>
</comment>
<accession>A0A3Q2ZEQ4</accession>
<dbReference type="GO" id="GO:0005524">
    <property type="term" value="F:ATP binding"/>
    <property type="evidence" value="ECO:0007669"/>
    <property type="project" value="UniProtKB-KW"/>
</dbReference>
<dbReference type="AlphaFoldDB" id="A0A3Q2ZEQ4"/>
<feature type="transmembrane region" description="Helical" evidence="10">
    <location>
        <begin position="160"/>
        <end position="178"/>
    </location>
</feature>
<feature type="region of interest" description="Disordered" evidence="9">
    <location>
        <begin position="606"/>
        <end position="645"/>
    </location>
</feature>
<dbReference type="SUPFAM" id="SSF52540">
    <property type="entry name" value="P-loop containing nucleoside triphosphate hydrolases"/>
    <property type="match status" value="2"/>
</dbReference>
<dbReference type="CDD" id="cd03263">
    <property type="entry name" value="ABC_subfamily_A"/>
    <property type="match status" value="2"/>
</dbReference>
<dbReference type="Pfam" id="PF12698">
    <property type="entry name" value="ABC2_membrane_3"/>
    <property type="match status" value="1"/>
</dbReference>
<evidence type="ECO:0000256" key="1">
    <source>
        <dbReference type="ARBA" id="ARBA00004141"/>
    </source>
</evidence>
<dbReference type="Ensembl" id="ENSHCOT00000018193.1">
    <property type="protein sequence ID" value="ENSHCOP00000024728.1"/>
    <property type="gene ID" value="ENSHCOG00000017057.1"/>
</dbReference>
<comment type="subcellular location">
    <subcellularLocation>
        <location evidence="1">Membrane</location>
        <topology evidence="1">Multi-pass membrane protein</topology>
    </subcellularLocation>
</comment>
<dbReference type="InterPro" id="IPR017871">
    <property type="entry name" value="ABC_transporter-like_CS"/>
</dbReference>
<evidence type="ECO:0000256" key="4">
    <source>
        <dbReference type="ARBA" id="ARBA00022692"/>
    </source>
</evidence>
<reference evidence="12" key="1">
    <citation type="submission" date="2025-08" db="UniProtKB">
        <authorList>
            <consortium name="Ensembl"/>
        </authorList>
    </citation>
    <scope>IDENTIFICATION</scope>
</reference>
<keyword evidence="7 10" id="KW-1133">Transmembrane helix</keyword>
<evidence type="ECO:0000256" key="5">
    <source>
        <dbReference type="ARBA" id="ARBA00022741"/>
    </source>
</evidence>
<dbReference type="PROSITE" id="PS50893">
    <property type="entry name" value="ABC_TRANSPORTER_2"/>
    <property type="match status" value="2"/>
</dbReference>
<dbReference type="Gene3D" id="3.40.50.300">
    <property type="entry name" value="P-loop containing nucleotide triphosphate hydrolases"/>
    <property type="match status" value="2"/>
</dbReference>
<dbReference type="InterPro" id="IPR003439">
    <property type="entry name" value="ABC_transporter-like_ATP-bd"/>
</dbReference>
<dbReference type="PANTHER" id="PTHR19229">
    <property type="entry name" value="ATP-BINDING CASSETTE TRANSPORTER SUBFAMILY A ABCA"/>
    <property type="match status" value="1"/>
</dbReference>
<dbReference type="PANTHER" id="PTHR19229:SF248">
    <property type="entry name" value="ATP-BINDING CASSETTE, SUB-FAMILY A (ABC1), MEMBER 1B"/>
    <property type="match status" value="1"/>
</dbReference>
<dbReference type="Pfam" id="PF23321">
    <property type="entry name" value="R1_ABCA1"/>
    <property type="match status" value="1"/>
</dbReference>
<sequence length="1208" mass="133886">RLLLRYWDPGPRADPFEDMRYVWGGFSYLQDVVEQALAAGERADRLSLLGVLSFLRVMSRSMPLFMTLAWMFSVSIILKSVVYEKEARLKETMRIMGLDNGILWFSWFVSSLVPLLISAGLLKGNLLPYSDTGVVFLFLASFAVVTIMQCFLISTAFARANLAAACGGIIYFTLYLPYVLCVAWQDHIGFGSLLSPVAFGFGCEYFALFEEQGVGIQWKNLVASPLEEDDFSLRTAIIIMYFDSFLYGLLTWYIEAVFPGAYGSECGRASPVSPALKNPAYRSGYSERQEPAHLEPGVYIENLVKVYRHGKKVAVDGLTLGFYEGQITSFLGHNGAGKTTTMSVLTGLFPPTSGTAYILGRDIRTELSAIRQSLGVCPQHNVLFSMLTVEEHIWFYARLKGLSEERVKGEMEQILRDTGLPRKRKSKTSTLSGGMQRKLSVALAFVGGSKVVILDEPTAGVDPYARRGIWDLLACGAPSGRTIILSTHHMDEADILGDRIAIISHGKLCCVGSSLYLKNQLGTGYYLTLVKKEPEPEPEPSLGSCRNSSSTDLGHELTFVLPYSAAKDGAFVELFREMDDNLSHLNISSYGVSDTTLEEVGTRSNAIHAGRNQIQHERRAASVSVGRRRNGSPSGPSRRPPRRLRPRHGCIDGWMDGWAVQIWFNNKGWHSMGSFINVMSNAILRANLPPGKDAGRYGIRAFNHPLNLTKEQVTTSVDVLVSICVIFAMSFVPASFVVFLIQERVSKTKHMHFISGVHPLLYWTANFIWDMVRPLPSVRPSVPPSVGVRAAYVSSTNLPVLALLLLLYGYTWSITPLMYPASFVFSIPSTAYVVLTSVNILIGINGSISTFVMELFGDHNVLLIFPHFCLGRGLIDMVKNQAMADALQRFGNARTRRRRGGGADRDVLRVSCQERTVHVFGQCFGLLGVNGAGKTTTFKMLTGDTVSILRELDQVHQNMGYCPQFDAVNELLTGREHLELYAILRGVPGKEVCDVAEWGIRKLGLLKYADKAAGSYSGGNLRKLSTAMALIGAPPVVFLDEPTTGMDPKARRALWNCILDVIKEGRSVVLTSHSMEECEALCTRMAIMVNGRFKCLGSVQHLKNRFGDGYTIILRVAGPDPDLLPVMKFIESELSGSTLKEKHRNMLQYQLPSSRCSLTHIFFTLANNKHALKIEDYSVTQTTLDQVDARRRPRAHTRIDVTHARFAC</sequence>
<feature type="transmembrane region" description="Helical" evidence="10">
    <location>
        <begin position="134"/>
        <end position="153"/>
    </location>
</feature>
<protein>
    <submittedName>
        <fullName evidence="12">ATP binding cassette subfamily A member 1</fullName>
    </submittedName>
</protein>
<feature type="transmembrane region" description="Helical" evidence="10">
    <location>
        <begin position="62"/>
        <end position="82"/>
    </location>
</feature>
<keyword evidence="3" id="KW-0813">Transport</keyword>
<organism evidence="12 13">
    <name type="scientific">Hippocampus comes</name>
    <name type="common">Tiger tail seahorse</name>
    <dbReference type="NCBI Taxonomy" id="109280"/>
    <lineage>
        <taxon>Eukaryota</taxon>
        <taxon>Metazoa</taxon>
        <taxon>Chordata</taxon>
        <taxon>Craniata</taxon>
        <taxon>Vertebrata</taxon>
        <taxon>Euteleostomi</taxon>
        <taxon>Actinopterygii</taxon>
        <taxon>Neopterygii</taxon>
        <taxon>Teleostei</taxon>
        <taxon>Neoteleostei</taxon>
        <taxon>Acanthomorphata</taxon>
        <taxon>Syngnathiaria</taxon>
        <taxon>Syngnathiformes</taxon>
        <taxon>Syngnathoidei</taxon>
        <taxon>Syngnathidae</taxon>
        <taxon>Hippocampus</taxon>
    </lineage>
</organism>
<keyword evidence="13" id="KW-1185">Reference proteome</keyword>
<dbReference type="GO" id="GO:0140359">
    <property type="term" value="F:ABC-type transporter activity"/>
    <property type="evidence" value="ECO:0007669"/>
    <property type="project" value="InterPro"/>
</dbReference>
<dbReference type="GO" id="GO:0016020">
    <property type="term" value="C:membrane"/>
    <property type="evidence" value="ECO:0007669"/>
    <property type="project" value="UniProtKB-SubCell"/>
</dbReference>
<feature type="transmembrane region" description="Helical" evidence="10">
    <location>
        <begin position="753"/>
        <end position="769"/>
    </location>
</feature>
<evidence type="ECO:0000259" key="11">
    <source>
        <dbReference type="PROSITE" id="PS50893"/>
    </source>
</evidence>
<keyword evidence="4 10" id="KW-0812">Transmembrane</keyword>
<dbReference type="InterPro" id="IPR013525">
    <property type="entry name" value="ABC2_TM"/>
</dbReference>
<evidence type="ECO:0000256" key="9">
    <source>
        <dbReference type="SAM" id="MobiDB-lite"/>
    </source>
</evidence>
<dbReference type="Proteomes" id="UP000264820">
    <property type="component" value="Unplaced"/>
</dbReference>
<dbReference type="PROSITE" id="PS00211">
    <property type="entry name" value="ABC_TRANSPORTER_1"/>
    <property type="match status" value="1"/>
</dbReference>
<name>A0A3Q2ZEQ4_HIPCM</name>
<keyword evidence="8 10" id="KW-0472">Membrane</keyword>
<dbReference type="InterPro" id="IPR026082">
    <property type="entry name" value="ABCA"/>
</dbReference>
<feature type="transmembrane region" description="Helical" evidence="10">
    <location>
        <begin position="102"/>
        <end position="122"/>
    </location>
</feature>
<feature type="domain" description="ABC transporter" evidence="11">
    <location>
        <begin position="888"/>
        <end position="1115"/>
    </location>
</feature>
<proteinExistence type="inferred from homology"/>
<feature type="compositionally biased region" description="Low complexity" evidence="9">
    <location>
        <begin position="621"/>
        <end position="637"/>
    </location>
</feature>
<dbReference type="Pfam" id="PF00005">
    <property type="entry name" value="ABC_tran"/>
    <property type="match status" value="2"/>
</dbReference>
<reference evidence="12" key="2">
    <citation type="submission" date="2025-09" db="UniProtKB">
        <authorList>
            <consortium name="Ensembl"/>
        </authorList>
    </citation>
    <scope>IDENTIFICATION</scope>
</reference>
<feature type="transmembrane region" description="Helical" evidence="10">
    <location>
        <begin position="719"/>
        <end position="741"/>
    </location>
</feature>
<keyword evidence="6" id="KW-0067">ATP-binding</keyword>
<dbReference type="GO" id="GO:0016887">
    <property type="term" value="F:ATP hydrolysis activity"/>
    <property type="evidence" value="ECO:0007669"/>
    <property type="project" value="InterPro"/>
</dbReference>
<dbReference type="InterPro" id="IPR027417">
    <property type="entry name" value="P-loop_NTPase"/>
</dbReference>
<keyword evidence="5" id="KW-0547">Nucleotide-binding</keyword>
<dbReference type="InterPro" id="IPR003593">
    <property type="entry name" value="AAA+_ATPase"/>
</dbReference>
<evidence type="ECO:0000256" key="2">
    <source>
        <dbReference type="ARBA" id="ARBA00008869"/>
    </source>
</evidence>
<feature type="transmembrane region" description="Helical" evidence="10">
    <location>
        <begin position="190"/>
        <end position="210"/>
    </location>
</feature>
<dbReference type="GeneTree" id="ENSGT00940000154658"/>
<dbReference type="InterPro" id="IPR056264">
    <property type="entry name" value="R2_ABCA1-4-like"/>
</dbReference>
<feature type="domain" description="ABC transporter" evidence="11">
    <location>
        <begin position="298"/>
        <end position="530"/>
    </location>
</feature>
<evidence type="ECO:0000256" key="8">
    <source>
        <dbReference type="ARBA" id="ARBA00023136"/>
    </source>
</evidence>
<feature type="transmembrane region" description="Helical" evidence="10">
    <location>
        <begin position="231"/>
        <end position="254"/>
    </location>
</feature>
<feature type="transmembrane region" description="Helical" evidence="10">
    <location>
        <begin position="789"/>
        <end position="811"/>
    </location>
</feature>
<evidence type="ECO:0000256" key="7">
    <source>
        <dbReference type="ARBA" id="ARBA00022989"/>
    </source>
</evidence>
<feature type="transmembrane region" description="Helical" evidence="10">
    <location>
        <begin position="823"/>
        <end position="844"/>
    </location>
</feature>
<evidence type="ECO:0000256" key="10">
    <source>
        <dbReference type="SAM" id="Phobius"/>
    </source>
</evidence>
<evidence type="ECO:0000313" key="13">
    <source>
        <dbReference type="Proteomes" id="UP000264820"/>
    </source>
</evidence>
<dbReference type="SMART" id="SM00382">
    <property type="entry name" value="AAA"/>
    <property type="match status" value="2"/>
</dbReference>
<dbReference type="GO" id="GO:0005319">
    <property type="term" value="F:lipid transporter activity"/>
    <property type="evidence" value="ECO:0007669"/>
    <property type="project" value="TreeGrafter"/>
</dbReference>
<dbReference type="FunFam" id="3.40.50.300:FF:000264">
    <property type="entry name" value="ATP-binding cassette, sub-family A (ABC1), member 1"/>
    <property type="match status" value="1"/>
</dbReference>
<dbReference type="FunFam" id="3.40.50.300:FF:000335">
    <property type="entry name" value="ATP binding cassette subfamily A member 5"/>
    <property type="match status" value="1"/>
</dbReference>
<evidence type="ECO:0000313" key="12">
    <source>
        <dbReference type="Ensembl" id="ENSHCOP00000024728.1"/>
    </source>
</evidence>